<dbReference type="CDD" id="cd00637">
    <property type="entry name" value="7tm_classA_rhodopsin-like"/>
    <property type="match status" value="1"/>
</dbReference>
<dbReference type="GO" id="GO:0016020">
    <property type="term" value="C:membrane"/>
    <property type="evidence" value="ECO:0007669"/>
    <property type="project" value="UniProtKB-SubCell"/>
</dbReference>
<comment type="caution">
    <text evidence="9">The sequence shown here is derived from an EMBL/GenBank/DDBJ whole genome shotgun (WGS) entry which is preliminary data.</text>
</comment>
<keyword evidence="5 7" id="KW-0503">Monooxygenase</keyword>
<name>A0ABD2JFP1_HETSC</name>
<feature type="transmembrane region" description="Helical" evidence="8">
    <location>
        <begin position="182"/>
        <end position="205"/>
    </location>
</feature>
<sequence>MSSNGTEEQDEAGFVSIEVAISGIITLICFFGIALNASLVYVTVKSKSIHSKCNILIALYAFFAIFLHIGFCVKIVIFLSGINSITLGTCFWIQLINGSASVMCIILQLCIGVERLMAISFPIWYNMSGKHSVFKVLLIICSLKVIVDRCVVYYGCSKHWETLVRCDLGDLSNQPEAINYSVYNMLIIVVAEVLCYAMLWLISWWRKALTDEQSKRMIRSVCLIMSINLIFNIGSIFCFRFVFGWFNLSAFTLSHIARPAGYGPFLLGHCSSAPVLFITSTVYRRAYQSVLCWPNNQVTPVQNLQPQPIITNNGGAHENPRQLFMPEQKAALDPLAFLTFGIGPRNCIGMRFIKFQMDVTLVLLVRRFRFSPGPNSTKFPPKLFSAEMLRAAEPIVVIAEKIRN</sequence>
<dbReference type="AlphaFoldDB" id="A0ABD2JFP1"/>
<dbReference type="EMBL" id="JBICCN010000145">
    <property type="protein sequence ID" value="KAL3089332.1"/>
    <property type="molecule type" value="Genomic_DNA"/>
</dbReference>
<evidence type="ECO:0000256" key="2">
    <source>
        <dbReference type="ARBA" id="ARBA00010617"/>
    </source>
</evidence>
<dbReference type="SMART" id="SM01381">
    <property type="entry name" value="7TM_GPCR_Srsx"/>
    <property type="match status" value="1"/>
</dbReference>
<dbReference type="Proteomes" id="UP001620645">
    <property type="component" value="Unassembled WGS sequence"/>
</dbReference>
<keyword evidence="7" id="KW-0560">Oxidoreductase</keyword>
<proteinExistence type="inferred from homology"/>
<dbReference type="InterPro" id="IPR036396">
    <property type="entry name" value="Cyt_P450_sf"/>
</dbReference>
<feature type="transmembrane region" description="Helical" evidence="8">
    <location>
        <begin position="133"/>
        <end position="155"/>
    </location>
</feature>
<dbReference type="SUPFAM" id="SSF81321">
    <property type="entry name" value="Family A G protein-coupled receptor-like"/>
    <property type="match status" value="1"/>
</dbReference>
<dbReference type="PANTHER" id="PTHR23360">
    <property type="entry name" value="G-PROTEIN COUPLED RECEPTORS FAMILY 1 PROFILE DOMAIN-CONTAINING PROTEIN-RELATED"/>
    <property type="match status" value="1"/>
</dbReference>
<keyword evidence="7" id="KW-0479">Metal-binding</keyword>
<comment type="subcellular location">
    <subcellularLocation>
        <location evidence="1">Membrane</location>
    </subcellularLocation>
</comment>
<dbReference type="InterPro" id="IPR017972">
    <property type="entry name" value="Cyt_P450_CS"/>
</dbReference>
<evidence type="ECO:0000313" key="10">
    <source>
        <dbReference type="Proteomes" id="UP001620645"/>
    </source>
</evidence>
<dbReference type="PROSITE" id="PS00086">
    <property type="entry name" value="CYTOCHROME_P450"/>
    <property type="match status" value="1"/>
</dbReference>
<protein>
    <submittedName>
        <fullName evidence="9">Uncharacterized protein</fullName>
    </submittedName>
</protein>
<evidence type="ECO:0000256" key="1">
    <source>
        <dbReference type="ARBA" id="ARBA00004370"/>
    </source>
</evidence>
<keyword evidence="10" id="KW-1185">Reference proteome</keyword>
<evidence type="ECO:0000256" key="4">
    <source>
        <dbReference type="ARBA" id="ARBA00022989"/>
    </source>
</evidence>
<comment type="similarity">
    <text evidence="2 7">Belongs to the cytochrome P450 family.</text>
</comment>
<keyword evidence="6 8" id="KW-0472">Membrane</keyword>
<evidence type="ECO:0000256" key="3">
    <source>
        <dbReference type="ARBA" id="ARBA00022692"/>
    </source>
</evidence>
<gene>
    <name evidence="9" type="ORF">niasHS_007054</name>
</gene>
<organism evidence="9 10">
    <name type="scientific">Heterodera schachtii</name>
    <name type="common">Sugarbeet cyst nematode worm</name>
    <name type="synonym">Tylenchus schachtii</name>
    <dbReference type="NCBI Taxonomy" id="97005"/>
    <lineage>
        <taxon>Eukaryota</taxon>
        <taxon>Metazoa</taxon>
        <taxon>Ecdysozoa</taxon>
        <taxon>Nematoda</taxon>
        <taxon>Chromadorea</taxon>
        <taxon>Rhabditida</taxon>
        <taxon>Tylenchina</taxon>
        <taxon>Tylenchomorpha</taxon>
        <taxon>Tylenchoidea</taxon>
        <taxon>Heteroderidae</taxon>
        <taxon>Heteroderinae</taxon>
        <taxon>Heterodera</taxon>
    </lineage>
</organism>
<dbReference type="InterPro" id="IPR001128">
    <property type="entry name" value="Cyt_P450"/>
</dbReference>
<evidence type="ECO:0000256" key="7">
    <source>
        <dbReference type="RuleBase" id="RU000461"/>
    </source>
</evidence>
<feature type="transmembrane region" description="Helical" evidence="8">
    <location>
        <begin position="91"/>
        <end position="113"/>
    </location>
</feature>
<dbReference type="InterPro" id="IPR019424">
    <property type="entry name" value="7TM_GPCR_Srsx"/>
</dbReference>
<feature type="transmembrane region" description="Helical" evidence="8">
    <location>
        <begin position="20"/>
        <end position="44"/>
    </location>
</feature>
<feature type="transmembrane region" description="Helical" evidence="8">
    <location>
        <begin position="262"/>
        <end position="283"/>
    </location>
</feature>
<dbReference type="Gene3D" id="1.10.630.10">
    <property type="entry name" value="Cytochrome P450"/>
    <property type="match status" value="1"/>
</dbReference>
<dbReference type="PANTHER" id="PTHR23360:SF5">
    <property type="entry name" value="G-PROTEIN COUPLED RECEPTORS FAMILY 1 PROFILE DOMAIN-CONTAINING PROTEIN"/>
    <property type="match status" value="1"/>
</dbReference>
<keyword evidence="7" id="KW-0408">Iron</keyword>
<evidence type="ECO:0000256" key="6">
    <source>
        <dbReference type="ARBA" id="ARBA00023136"/>
    </source>
</evidence>
<dbReference type="GO" id="GO:0004497">
    <property type="term" value="F:monooxygenase activity"/>
    <property type="evidence" value="ECO:0007669"/>
    <property type="project" value="UniProtKB-KW"/>
</dbReference>
<feature type="transmembrane region" description="Helical" evidence="8">
    <location>
        <begin position="217"/>
        <end position="242"/>
    </location>
</feature>
<keyword evidence="7" id="KW-0349">Heme</keyword>
<keyword evidence="4 8" id="KW-1133">Transmembrane helix</keyword>
<reference evidence="9 10" key="1">
    <citation type="submission" date="2024-10" db="EMBL/GenBank/DDBJ databases">
        <authorList>
            <person name="Kim D."/>
        </authorList>
    </citation>
    <scope>NUCLEOTIDE SEQUENCE [LARGE SCALE GENOMIC DNA]</scope>
    <source>
        <strain evidence="9">Taebaek</strain>
    </source>
</reference>
<keyword evidence="3 8" id="KW-0812">Transmembrane</keyword>
<evidence type="ECO:0000256" key="8">
    <source>
        <dbReference type="SAM" id="Phobius"/>
    </source>
</evidence>
<dbReference type="Pfam" id="PF10320">
    <property type="entry name" value="7TM_GPCR_Srsx"/>
    <property type="match status" value="1"/>
</dbReference>
<evidence type="ECO:0000256" key="5">
    <source>
        <dbReference type="ARBA" id="ARBA00023033"/>
    </source>
</evidence>
<dbReference type="GO" id="GO:0046872">
    <property type="term" value="F:metal ion binding"/>
    <property type="evidence" value="ECO:0007669"/>
    <property type="project" value="UniProtKB-KW"/>
</dbReference>
<accession>A0ABD2JFP1</accession>
<dbReference type="Gene3D" id="1.20.1070.10">
    <property type="entry name" value="Rhodopsin 7-helix transmembrane proteins"/>
    <property type="match status" value="1"/>
</dbReference>
<feature type="transmembrane region" description="Helical" evidence="8">
    <location>
        <begin position="56"/>
        <end position="79"/>
    </location>
</feature>
<dbReference type="Pfam" id="PF00067">
    <property type="entry name" value="p450"/>
    <property type="match status" value="1"/>
</dbReference>
<dbReference type="InterPro" id="IPR047130">
    <property type="entry name" value="7TM_GPCR_Srsx_nematod"/>
</dbReference>
<evidence type="ECO:0000313" key="9">
    <source>
        <dbReference type="EMBL" id="KAL3089332.1"/>
    </source>
</evidence>
<dbReference type="InterPro" id="IPR000276">
    <property type="entry name" value="GPCR_Rhodpsn"/>
</dbReference>
<dbReference type="SUPFAM" id="SSF48264">
    <property type="entry name" value="Cytochrome P450"/>
    <property type="match status" value="1"/>
</dbReference>